<protein>
    <submittedName>
        <fullName evidence="1">DUF4235 domain-containing protein</fullName>
    </submittedName>
</protein>
<organism evidence="1 2">
    <name type="scientific">Actinomyces oris</name>
    <dbReference type="NCBI Taxonomy" id="544580"/>
    <lineage>
        <taxon>Bacteria</taxon>
        <taxon>Bacillati</taxon>
        <taxon>Actinomycetota</taxon>
        <taxon>Actinomycetes</taxon>
        <taxon>Actinomycetales</taxon>
        <taxon>Actinomycetaceae</taxon>
        <taxon>Actinomyces</taxon>
    </lineage>
</organism>
<dbReference type="AlphaFoldDB" id="A0A109WA17"/>
<evidence type="ECO:0000313" key="1">
    <source>
        <dbReference type="EMBL" id="MDT0248938.1"/>
    </source>
</evidence>
<dbReference type="Pfam" id="PF14019">
    <property type="entry name" value="DUF4235"/>
    <property type="match status" value="1"/>
</dbReference>
<reference evidence="1" key="1">
    <citation type="submission" date="2022-06" db="EMBL/GenBank/DDBJ databases">
        <title>Draft Genome Sequences of Three Actinomyces oris Strains, Isolated from Healthy Human Feces.</title>
        <authorList>
            <person name="Ye Y."/>
            <person name="Liu C."/>
            <person name="Zhao J."/>
            <person name="Xu J."/>
            <person name="Huang H."/>
            <person name="Wang B."/>
            <person name="Wei J."/>
            <person name="Jing X."/>
        </authorList>
    </citation>
    <scope>NUCLEOTIDE SEQUENCE</scope>
    <source>
        <strain evidence="1">CNGBCC1803368</strain>
    </source>
</reference>
<dbReference type="KEGG" id="aos:AXE84_05425"/>
<gene>
    <name evidence="1" type="ORF">RMW62_07565</name>
</gene>
<dbReference type="RefSeq" id="WP_010612994.1">
    <property type="nucleotide sequence ID" value="NZ_CAUQNV010000070.1"/>
</dbReference>
<dbReference type="InterPro" id="IPR025329">
    <property type="entry name" value="DUF4235"/>
</dbReference>
<comment type="caution">
    <text evidence="1">The sequence shown here is derived from an EMBL/GenBank/DDBJ whole genome shotgun (WGS) entry which is preliminary data.</text>
</comment>
<evidence type="ECO:0000313" key="2">
    <source>
        <dbReference type="Proteomes" id="UP001180729"/>
    </source>
</evidence>
<dbReference type="EMBL" id="JAMZMH010000007">
    <property type="protein sequence ID" value="MDT0248938.1"/>
    <property type="molecule type" value="Genomic_DNA"/>
</dbReference>
<proteinExistence type="predicted"/>
<dbReference type="Proteomes" id="UP001180729">
    <property type="component" value="Unassembled WGS sequence"/>
</dbReference>
<name>A0A109WA17_9ACTO</name>
<accession>A0A109WA17</accession>
<sequence>MSDQDPAQIDQTTDFMWKATAAVATLASGFVAEKVVALGWRAISGKPAPREEDQVLNYKLAEIVTFAIISGATVTLVRELGLRQAAKWYSARRPDSPYAQRAISA</sequence>